<keyword evidence="3" id="KW-1185">Reference proteome</keyword>
<dbReference type="Proteomes" id="UP000057737">
    <property type="component" value="Unassembled WGS sequence"/>
</dbReference>
<organism evidence="2 3">
    <name type="scientific">Bradyrhizobium macuxiense</name>
    <dbReference type="NCBI Taxonomy" id="1755647"/>
    <lineage>
        <taxon>Bacteria</taxon>
        <taxon>Pseudomonadati</taxon>
        <taxon>Pseudomonadota</taxon>
        <taxon>Alphaproteobacteria</taxon>
        <taxon>Hyphomicrobiales</taxon>
        <taxon>Nitrobacteraceae</taxon>
        <taxon>Bradyrhizobium</taxon>
    </lineage>
</organism>
<evidence type="ECO:0000313" key="2">
    <source>
        <dbReference type="EMBL" id="KWV60777.1"/>
    </source>
</evidence>
<evidence type="ECO:0000313" key="3">
    <source>
        <dbReference type="Proteomes" id="UP000057737"/>
    </source>
</evidence>
<dbReference type="EMBL" id="LNCU01000011">
    <property type="protein sequence ID" value="KWV60777.1"/>
    <property type="molecule type" value="Genomic_DNA"/>
</dbReference>
<keyword evidence="1" id="KW-0812">Transmembrane</keyword>
<name>A0A109K4Q2_9BRAD</name>
<feature type="transmembrane region" description="Helical" evidence="1">
    <location>
        <begin position="13"/>
        <end position="36"/>
    </location>
</feature>
<protein>
    <submittedName>
        <fullName evidence="2">Uncharacterized protein</fullName>
    </submittedName>
</protein>
<accession>A0A109K4Q2</accession>
<keyword evidence="1" id="KW-1133">Transmembrane helix</keyword>
<dbReference type="AlphaFoldDB" id="A0A109K4Q2"/>
<comment type="caution">
    <text evidence="2">The sequence shown here is derived from an EMBL/GenBank/DDBJ whole genome shotgun (WGS) entry which is preliminary data.</text>
</comment>
<evidence type="ECO:0000256" key="1">
    <source>
        <dbReference type="SAM" id="Phobius"/>
    </source>
</evidence>
<gene>
    <name evidence="2" type="ORF">AS156_27405</name>
</gene>
<sequence length="60" mass="6679">MRRPGSATPRGDFFLFETAAVYLLGVLFSVIEIAAIERVRWRSGDLIHGSPDLIGFGRSR</sequence>
<keyword evidence="1" id="KW-0472">Membrane</keyword>
<reference evidence="2 3" key="1">
    <citation type="submission" date="2015-11" db="EMBL/GenBank/DDBJ databases">
        <title>Draft Genome Sequence of the Strain BR 10303 (Bradyrhizobium sp.) isolated from nodules of Centrolobium paraense.</title>
        <authorList>
            <person name="Zelli J.E."/>
            <person name="Simoes-Araujo J.L."/>
            <person name="Barauna A.C."/>
            <person name="Silva K."/>
        </authorList>
    </citation>
    <scope>NUCLEOTIDE SEQUENCE [LARGE SCALE GENOMIC DNA]</scope>
    <source>
        <strain evidence="2 3">BR 10303</strain>
    </source>
</reference>
<proteinExistence type="predicted"/>